<proteinExistence type="predicted"/>
<comment type="caution">
    <text evidence="1">The sequence shown here is derived from an EMBL/GenBank/DDBJ whole genome shotgun (WGS) entry which is preliminary data.</text>
</comment>
<sequence>MDALCLTIRGRAAITPRPARQRELAVVSPVGKGLRVTQHSLPDIRIAHWCWTRRRWQQGLSAAARERLEIKMRRRKR</sequence>
<evidence type="ECO:0000313" key="1">
    <source>
        <dbReference type="EMBL" id="MPC43488.1"/>
    </source>
</evidence>
<keyword evidence="2" id="KW-1185">Reference proteome</keyword>
<gene>
    <name evidence="1" type="ORF">E2C01_037138</name>
</gene>
<dbReference type="AlphaFoldDB" id="A0A5B7FEJ3"/>
<organism evidence="1 2">
    <name type="scientific">Portunus trituberculatus</name>
    <name type="common">Swimming crab</name>
    <name type="synonym">Neptunus trituberculatus</name>
    <dbReference type="NCBI Taxonomy" id="210409"/>
    <lineage>
        <taxon>Eukaryota</taxon>
        <taxon>Metazoa</taxon>
        <taxon>Ecdysozoa</taxon>
        <taxon>Arthropoda</taxon>
        <taxon>Crustacea</taxon>
        <taxon>Multicrustacea</taxon>
        <taxon>Malacostraca</taxon>
        <taxon>Eumalacostraca</taxon>
        <taxon>Eucarida</taxon>
        <taxon>Decapoda</taxon>
        <taxon>Pleocyemata</taxon>
        <taxon>Brachyura</taxon>
        <taxon>Eubrachyura</taxon>
        <taxon>Portunoidea</taxon>
        <taxon>Portunidae</taxon>
        <taxon>Portuninae</taxon>
        <taxon>Portunus</taxon>
    </lineage>
</organism>
<dbReference type="EMBL" id="VSRR010005852">
    <property type="protein sequence ID" value="MPC43488.1"/>
    <property type="molecule type" value="Genomic_DNA"/>
</dbReference>
<evidence type="ECO:0000313" key="2">
    <source>
        <dbReference type="Proteomes" id="UP000324222"/>
    </source>
</evidence>
<dbReference type="Proteomes" id="UP000324222">
    <property type="component" value="Unassembled WGS sequence"/>
</dbReference>
<reference evidence="1 2" key="1">
    <citation type="submission" date="2019-05" db="EMBL/GenBank/DDBJ databases">
        <title>Another draft genome of Portunus trituberculatus and its Hox gene families provides insights of decapod evolution.</title>
        <authorList>
            <person name="Jeong J.-H."/>
            <person name="Song I."/>
            <person name="Kim S."/>
            <person name="Choi T."/>
            <person name="Kim D."/>
            <person name="Ryu S."/>
            <person name="Kim W."/>
        </authorList>
    </citation>
    <scope>NUCLEOTIDE SEQUENCE [LARGE SCALE GENOMIC DNA]</scope>
    <source>
        <tissue evidence="1">Muscle</tissue>
    </source>
</reference>
<accession>A0A5B7FEJ3</accession>
<protein>
    <submittedName>
        <fullName evidence="1">Uncharacterized protein</fullName>
    </submittedName>
</protein>
<name>A0A5B7FEJ3_PORTR</name>